<name>A0A0L0VLG0_9BASI</name>
<comment type="caution">
    <text evidence="2">The sequence shown here is derived from an EMBL/GenBank/DDBJ whole genome shotgun (WGS) entry which is preliminary data.</text>
</comment>
<organism evidence="2 3">
    <name type="scientific">Puccinia striiformis f. sp. tritici PST-78</name>
    <dbReference type="NCBI Taxonomy" id="1165861"/>
    <lineage>
        <taxon>Eukaryota</taxon>
        <taxon>Fungi</taxon>
        <taxon>Dikarya</taxon>
        <taxon>Basidiomycota</taxon>
        <taxon>Pucciniomycotina</taxon>
        <taxon>Pucciniomycetes</taxon>
        <taxon>Pucciniales</taxon>
        <taxon>Pucciniaceae</taxon>
        <taxon>Puccinia</taxon>
    </lineage>
</organism>
<evidence type="ECO:0000313" key="2">
    <source>
        <dbReference type="EMBL" id="KNF00109.1"/>
    </source>
</evidence>
<dbReference type="Proteomes" id="UP000054564">
    <property type="component" value="Unassembled WGS sequence"/>
</dbReference>
<keyword evidence="3" id="KW-1185">Reference proteome</keyword>
<gene>
    <name evidence="2" type="ORF">PSTG_06730</name>
</gene>
<accession>A0A0L0VLG0</accession>
<reference evidence="3" key="1">
    <citation type="submission" date="2014-03" db="EMBL/GenBank/DDBJ databases">
        <title>The Genome Sequence of Puccinia striiformis f. sp. tritici PST-78.</title>
        <authorList>
            <consortium name="The Broad Institute Genome Sequencing Platform"/>
            <person name="Cuomo C."/>
            <person name="Hulbert S."/>
            <person name="Chen X."/>
            <person name="Walker B."/>
            <person name="Young S.K."/>
            <person name="Zeng Q."/>
            <person name="Gargeya S."/>
            <person name="Fitzgerald M."/>
            <person name="Haas B."/>
            <person name="Abouelleil A."/>
            <person name="Alvarado L."/>
            <person name="Arachchi H.M."/>
            <person name="Berlin A.M."/>
            <person name="Chapman S.B."/>
            <person name="Goldberg J."/>
            <person name="Griggs A."/>
            <person name="Gujja S."/>
            <person name="Hansen M."/>
            <person name="Howarth C."/>
            <person name="Imamovic A."/>
            <person name="Larimer J."/>
            <person name="McCowan C."/>
            <person name="Montmayeur A."/>
            <person name="Murphy C."/>
            <person name="Neiman D."/>
            <person name="Pearson M."/>
            <person name="Priest M."/>
            <person name="Roberts A."/>
            <person name="Saif S."/>
            <person name="Shea T."/>
            <person name="Sisk P."/>
            <person name="Sykes S."/>
            <person name="Wortman J."/>
            <person name="Nusbaum C."/>
            <person name="Birren B."/>
        </authorList>
    </citation>
    <scope>NUCLEOTIDE SEQUENCE [LARGE SCALE GENOMIC DNA]</scope>
    <source>
        <strain evidence="3">race PST-78</strain>
    </source>
</reference>
<dbReference type="EMBL" id="AJIL01000040">
    <property type="protein sequence ID" value="KNF00109.1"/>
    <property type="molecule type" value="Genomic_DNA"/>
</dbReference>
<feature type="region of interest" description="Disordered" evidence="1">
    <location>
        <begin position="72"/>
        <end position="108"/>
    </location>
</feature>
<feature type="compositionally biased region" description="Acidic residues" evidence="1">
    <location>
        <begin position="98"/>
        <end position="108"/>
    </location>
</feature>
<sequence length="170" mass="20083">MRMRMKREKGKRKREWRARKGASGSNRNWKLDVKWTCHGEFQQYTVQLALFKPNPADEVKRGKKAEMLAKQAAHKLMLKESKSQKRKSANNKDSKPDEESEPEEINPEDWDNVAFHMQNILEKYKLIKTDYDQYRLSLFEDQRKLHFRGSILSAAKTSAKPLIMTSLVHY</sequence>
<proteinExistence type="predicted"/>
<evidence type="ECO:0000256" key="1">
    <source>
        <dbReference type="SAM" id="MobiDB-lite"/>
    </source>
</evidence>
<feature type="region of interest" description="Disordered" evidence="1">
    <location>
        <begin position="1"/>
        <end position="27"/>
    </location>
</feature>
<dbReference type="AlphaFoldDB" id="A0A0L0VLG0"/>
<protein>
    <submittedName>
        <fullName evidence="2">Uncharacterized protein</fullName>
    </submittedName>
</protein>
<evidence type="ECO:0000313" key="3">
    <source>
        <dbReference type="Proteomes" id="UP000054564"/>
    </source>
</evidence>
<feature type="compositionally biased region" description="Basic residues" evidence="1">
    <location>
        <begin position="1"/>
        <end position="20"/>
    </location>
</feature>